<dbReference type="InterPro" id="IPR006913">
    <property type="entry name" value="CENP-V/GFA"/>
</dbReference>
<organism evidence="6 7">
    <name type="scientific">Oceanispirochaeta crateris</name>
    <dbReference type="NCBI Taxonomy" id="2518645"/>
    <lineage>
        <taxon>Bacteria</taxon>
        <taxon>Pseudomonadati</taxon>
        <taxon>Spirochaetota</taxon>
        <taxon>Spirochaetia</taxon>
        <taxon>Spirochaetales</taxon>
        <taxon>Spirochaetaceae</taxon>
        <taxon>Oceanispirochaeta</taxon>
    </lineage>
</organism>
<gene>
    <name evidence="6" type="ORF">EXM22_09330</name>
</gene>
<keyword evidence="2" id="KW-0479">Metal-binding</keyword>
<dbReference type="PANTHER" id="PTHR33337:SF40">
    <property type="entry name" value="CENP-V_GFA DOMAIN-CONTAINING PROTEIN-RELATED"/>
    <property type="match status" value="1"/>
</dbReference>
<evidence type="ECO:0000313" key="7">
    <source>
        <dbReference type="Proteomes" id="UP000324209"/>
    </source>
</evidence>
<comment type="similarity">
    <text evidence="1">Belongs to the Gfa family.</text>
</comment>
<dbReference type="GO" id="GO:0046872">
    <property type="term" value="F:metal ion binding"/>
    <property type="evidence" value="ECO:0007669"/>
    <property type="project" value="UniProtKB-KW"/>
</dbReference>
<keyword evidence="4" id="KW-0456">Lyase</keyword>
<evidence type="ECO:0000256" key="2">
    <source>
        <dbReference type="ARBA" id="ARBA00022723"/>
    </source>
</evidence>
<dbReference type="Proteomes" id="UP000324209">
    <property type="component" value="Chromosome"/>
</dbReference>
<dbReference type="SUPFAM" id="SSF51316">
    <property type="entry name" value="Mss4-like"/>
    <property type="match status" value="1"/>
</dbReference>
<dbReference type="PANTHER" id="PTHR33337">
    <property type="entry name" value="GFA DOMAIN-CONTAINING PROTEIN"/>
    <property type="match status" value="1"/>
</dbReference>
<dbReference type="InterPro" id="IPR011057">
    <property type="entry name" value="Mss4-like_sf"/>
</dbReference>
<dbReference type="PROSITE" id="PS51891">
    <property type="entry name" value="CENP_V_GFA"/>
    <property type="match status" value="1"/>
</dbReference>
<proteinExistence type="inferred from homology"/>
<dbReference type="RefSeq" id="WP_149486258.1">
    <property type="nucleotide sequence ID" value="NZ_CP036150.1"/>
</dbReference>
<keyword evidence="3" id="KW-0862">Zinc</keyword>
<evidence type="ECO:0000256" key="3">
    <source>
        <dbReference type="ARBA" id="ARBA00022833"/>
    </source>
</evidence>
<sequence>MKYLGSCLCGNIQYEVDGEFENFFLCHCKSCRKDTGSAHAANLFSSTAKLKWLKGEGEVKTFNYQNSGHIKAFCPNCSSALPNIQMDGTLLVVPAGSLDTDIDITPSGHIYLNEKAAWDNNLELAPKFEELPVDNSE</sequence>
<keyword evidence="7" id="KW-1185">Reference proteome</keyword>
<evidence type="ECO:0000256" key="1">
    <source>
        <dbReference type="ARBA" id="ARBA00005495"/>
    </source>
</evidence>
<evidence type="ECO:0000256" key="4">
    <source>
        <dbReference type="ARBA" id="ARBA00023239"/>
    </source>
</evidence>
<reference evidence="6 7" key="1">
    <citation type="submission" date="2019-02" db="EMBL/GenBank/DDBJ databases">
        <title>Complete Genome Sequence and Methylome Analysis of free living Spirochaetas.</title>
        <authorList>
            <person name="Fomenkov A."/>
            <person name="Dubinina G."/>
            <person name="Leshcheva N."/>
            <person name="Mikheeva N."/>
            <person name="Grabovich M."/>
            <person name="Vincze T."/>
            <person name="Roberts R.J."/>
        </authorList>
    </citation>
    <scope>NUCLEOTIDE SEQUENCE [LARGE SCALE GENOMIC DNA]</scope>
    <source>
        <strain evidence="6 7">K2</strain>
    </source>
</reference>
<protein>
    <submittedName>
        <fullName evidence="6">GFA family protein</fullName>
    </submittedName>
</protein>
<evidence type="ECO:0000313" key="6">
    <source>
        <dbReference type="EMBL" id="QEN08178.1"/>
    </source>
</evidence>
<name>A0A5C1QLH4_9SPIO</name>
<dbReference type="OrthoDB" id="327703at2"/>
<dbReference type="Pfam" id="PF04828">
    <property type="entry name" value="GFA"/>
    <property type="match status" value="1"/>
</dbReference>
<accession>A0A5C1QLH4</accession>
<feature type="domain" description="CENP-V/GFA" evidence="5">
    <location>
        <begin position="3"/>
        <end position="119"/>
    </location>
</feature>
<dbReference type="Gene3D" id="3.90.1590.10">
    <property type="entry name" value="glutathione-dependent formaldehyde- activating enzyme (gfa)"/>
    <property type="match status" value="1"/>
</dbReference>
<dbReference type="EMBL" id="CP036150">
    <property type="protein sequence ID" value="QEN08178.1"/>
    <property type="molecule type" value="Genomic_DNA"/>
</dbReference>
<evidence type="ECO:0000259" key="5">
    <source>
        <dbReference type="PROSITE" id="PS51891"/>
    </source>
</evidence>
<dbReference type="AlphaFoldDB" id="A0A5C1QLH4"/>
<dbReference type="KEGG" id="ock:EXM22_09330"/>
<dbReference type="GO" id="GO:0016846">
    <property type="term" value="F:carbon-sulfur lyase activity"/>
    <property type="evidence" value="ECO:0007669"/>
    <property type="project" value="InterPro"/>
</dbReference>